<dbReference type="AlphaFoldDB" id="A0AB73T9U9"/>
<evidence type="ECO:0000313" key="3">
    <source>
        <dbReference type="Proteomes" id="UP000245412"/>
    </source>
</evidence>
<keyword evidence="3" id="KW-1185">Reference proteome</keyword>
<sequence length="96" mass="10758">MTEDRFEQIMENAGDSIEKGVENVADKFDKSINKAWRHRPVRFIAKTFTFLLGVVLMVSAIPLLKNGQNLVANICLVSGILIIAANIAELIIFKRK</sequence>
<keyword evidence="1" id="KW-0812">Transmembrane</keyword>
<comment type="caution">
    <text evidence="2">The sequence shown here is derived from an EMBL/GenBank/DDBJ whole genome shotgun (WGS) entry which is preliminary data.</text>
</comment>
<evidence type="ECO:0000256" key="1">
    <source>
        <dbReference type="SAM" id="Phobius"/>
    </source>
</evidence>
<feature type="transmembrane region" description="Helical" evidence="1">
    <location>
        <begin position="43"/>
        <end position="64"/>
    </location>
</feature>
<dbReference type="EMBL" id="QGGY01000001">
    <property type="protein sequence ID" value="PWJ78916.1"/>
    <property type="molecule type" value="Genomic_DNA"/>
</dbReference>
<protein>
    <submittedName>
        <fullName evidence="2">Uncharacterized protein</fullName>
    </submittedName>
</protein>
<keyword evidence="1" id="KW-0472">Membrane</keyword>
<organism evidence="2 3">
    <name type="scientific">Murimonas intestini</name>
    <dbReference type="NCBI Taxonomy" id="1337051"/>
    <lineage>
        <taxon>Bacteria</taxon>
        <taxon>Bacillati</taxon>
        <taxon>Bacillota</taxon>
        <taxon>Clostridia</taxon>
        <taxon>Lachnospirales</taxon>
        <taxon>Lachnospiraceae</taxon>
        <taxon>Murimonas</taxon>
    </lineage>
</organism>
<reference evidence="2 3" key="1">
    <citation type="submission" date="2018-05" db="EMBL/GenBank/DDBJ databases">
        <authorList>
            <person name="Goeker M."/>
            <person name="Huntemann M."/>
            <person name="Clum A."/>
            <person name="Pillay M."/>
            <person name="Palaniappan K."/>
            <person name="Varghese N."/>
            <person name="Mikhailova N."/>
            <person name="Stamatis D."/>
            <person name="Reddy T."/>
            <person name="Daum C."/>
            <person name="Shapiro N."/>
            <person name="Ivanova N."/>
            <person name="Kyrpides N."/>
            <person name="Woyke T."/>
        </authorList>
    </citation>
    <scope>NUCLEOTIDE SEQUENCE [LARGE SCALE GENOMIC DNA]</scope>
    <source>
        <strain evidence="2 3">DSM 26524</strain>
    </source>
</reference>
<gene>
    <name evidence="2" type="ORF">C7383_101292</name>
</gene>
<feature type="transmembrane region" description="Helical" evidence="1">
    <location>
        <begin position="70"/>
        <end position="93"/>
    </location>
</feature>
<evidence type="ECO:0000313" key="2">
    <source>
        <dbReference type="EMBL" id="PWJ78916.1"/>
    </source>
</evidence>
<accession>A0AB73T9U9</accession>
<keyword evidence="1" id="KW-1133">Transmembrane helix</keyword>
<dbReference type="RefSeq" id="WP_109624356.1">
    <property type="nucleotide sequence ID" value="NZ_JANKBI010000001.1"/>
</dbReference>
<proteinExistence type="predicted"/>
<dbReference type="Proteomes" id="UP000245412">
    <property type="component" value="Unassembled WGS sequence"/>
</dbReference>
<name>A0AB73T9U9_9FIRM</name>